<accession>A0ABV3Z9H3</accession>
<evidence type="ECO:0000256" key="1">
    <source>
        <dbReference type="ARBA" id="ARBA00004651"/>
    </source>
</evidence>
<feature type="transmembrane region" description="Helical" evidence="6">
    <location>
        <begin position="681"/>
        <end position="705"/>
    </location>
</feature>
<dbReference type="Pfam" id="PF02687">
    <property type="entry name" value="FtsX"/>
    <property type="match status" value="2"/>
</dbReference>
<protein>
    <submittedName>
        <fullName evidence="9">ABC transporter permease</fullName>
    </submittedName>
</protein>
<comment type="caution">
    <text evidence="9">The sequence shown here is derived from an EMBL/GenBank/DDBJ whole genome shotgun (WGS) entry which is preliminary data.</text>
</comment>
<name>A0ABV3Z9H3_9BACT</name>
<feature type="domain" description="MacB-like periplasmic core" evidence="8">
    <location>
        <begin position="20"/>
        <end position="235"/>
    </location>
</feature>
<evidence type="ECO:0000256" key="6">
    <source>
        <dbReference type="SAM" id="Phobius"/>
    </source>
</evidence>
<dbReference type="PANTHER" id="PTHR30572:SF18">
    <property type="entry name" value="ABC-TYPE MACROLIDE FAMILY EXPORT SYSTEM PERMEASE COMPONENT 2"/>
    <property type="match status" value="1"/>
</dbReference>
<dbReference type="Pfam" id="PF12704">
    <property type="entry name" value="MacB_PCD"/>
    <property type="match status" value="2"/>
</dbReference>
<keyword evidence="10" id="KW-1185">Reference proteome</keyword>
<reference evidence="9 10" key="1">
    <citation type="submission" date="2023-07" db="EMBL/GenBank/DDBJ databases">
        <authorList>
            <person name="Lian W.-H."/>
        </authorList>
    </citation>
    <scope>NUCLEOTIDE SEQUENCE [LARGE SCALE GENOMIC DNA]</scope>
    <source>
        <strain evidence="9 10">SYSU DXS3180</strain>
    </source>
</reference>
<keyword evidence="2" id="KW-1003">Cell membrane</keyword>
<proteinExistence type="predicted"/>
<evidence type="ECO:0000256" key="5">
    <source>
        <dbReference type="ARBA" id="ARBA00023136"/>
    </source>
</evidence>
<feature type="domain" description="ABC3 transporter permease C-terminal" evidence="7">
    <location>
        <begin position="299"/>
        <end position="411"/>
    </location>
</feature>
<feature type="transmembrane region" description="Helical" evidence="6">
    <location>
        <begin position="293"/>
        <end position="315"/>
    </location>
</feature>
<gene>
    <name evidence="9" type="ORF">QTN47_03375</name>
</gene>
<organism evidence="9 10">
    <name type="scientific">Danxiaibacter flavus</name>
    <dbReference type="NCBI Taxonomy" id="3049108"/>
    <lineage>
        <taxon>Bacteria</taxon>
        <taxon>Pseudomonadati</taxon>
        <taxon>Bacteroidota</taxon>
        <taxon>Chitinophagia</taxon>
        <taxon>Chitinophagales</taxon>
        <taxon>Chitinophagaceae</taxon>
        <taxon>Danxiaibacter</taxon>
    </lineage>
</organism>
<sequence>MLKNYLKIAWRNLLKNKAFSFINIMGLAIGISVCFIIMLFVQNELSYDRFNEKADRMFRIVFKADINGGKINESNVMPPVAGALINDYPEVEQVTRLQASGQPKVTYNDKVFKEGQLALVDANFFNVFTIPFVKGDLKTALTEPNTVVITKAFSHKYFGNEEPLGKLISINNNNTLCKVTGVIDQIPVNSHFHFDLFVSMASLPSAKSQSWMESGFFTYLVLKKDYDYKKLEAKLPNMVEKYMGPQIQQAMGLSLAQFRTKGNQLGFELQPLTDIHLHSHSNFEFEPGGDIRYIYIFGVVAIFMLLIACINFINLSTASASKRAKEVGVRKVMGSDRWDLIKQFLLESALITFLALIISVVLVRLALPVFNTLSGKDLTLGFSLQRLAGIVGIGLGVSVLAGMYPAFFLSSFRPIATLKGKLSASTNTYGLRSGLVVFQFFISVCLITGTIVVYQQMKYIQNKKLGYDKDQLLVLSNSQVLGKNETVFRDQLLRDSRVADATISGYKPAGPSYNNNALAYPEGKDNAIMKTLEYKIDEHYIPTFGMKMAAGRNFSPEFGTDSAAMIINETAAKAFGWGNDAIGKRIIRENSDHGKNFAYTVVGVVKDFHFKSLHEAITPLLMVLHPESGIVVKVKTKDIPGLLAAMKTQWAAFGPEEPLAYDFMDELYSATYTAEQKTGRILNIFAVLTVFVACMGLFGLVTYTAEQRAKEIGIRKILGASVTQVTTMLSKEFLRLVLISCIVAFPLSYWAMTKWLQDFAYRIHISWLVFVIAGLAAIMIALVTISFQAIKAAIANPVKSLRTE</sequence>
<keyword evidence="4 6" id="KW-1133">Transmembrane helix</keyword>
<dbReference type="Proteomes" id="UP001560573">
    <property type="component" value="Unassembled WGS sequence"/>
</dbReference>
<keyword evidence="3 6" id="KW-0812">Transmembrane</keyword>
<evidence type="ECO:0000313" key="10">
    <source>
        <dbReference type="Proteomes" id="UP001560573"/>
    </source>
</evidence>
<evidence type="ECO:0000256" key="3">
    <source>
        <dbReference type="ARBA" id="ARBA00022692"/>
    </source>
</evidence>
<feature type="transmembrane region" description="Helical" evidence="6">
    <location>
        <begin position="429"/>
        <end position="454"/>
    </location>
</feature>
<dbReference type="InterPro" id="IPR003838">
    <property type="entry name" value="ABC3_permease_C"/>
</dbReference>
<feature type="transmembrane region" description="Helical" evidence="6">
    <location>
        <begin position="21"/>
        <end position="41"/>
    </location>
</feature>
<feature type="transmembrane region" description="Helical" evidence="6">
    <location>
        <begin position="733"/>
        <end position="752"/>
    </location>
</feature>
<keyword evidence="5 6" id="KW-0472">Membrane</keyword>
<dbReference type="EMBL" id="JAULBC010000001">
    <property type="protein sequence ID" value="MEX6686517.1"/>
    <property type="molecule type" value="Genomic_DNA"/>
</dbReference>
<feature type="transmembrane region" description="Helical" evidence="6">
    <location>
        <begin position="764"/>
        <end position="790"/>
    </location>
</feature>
<dbReference type="PANTHER" id="PTHR30572">
    <property type="entry name" value="MEMBRANE COMPONENT OF TRANSPORTER-RELATED"/>
    <property type="match status" value="1"/>
</dbReference>
<dbReference type="InterPro" id="IPR050250">
    <property type="entry name" value="Macrolide_Exporter_MacB"/>
</dbReference>
<feature type="domain" description="ABC3 transporter permease C-terminal" evidence="7">
    <location>
        <begin position="683"/>
        <end position="797"/>
    </location>
</feature>
<feature type="transmembrane region" description="Helical" evidence="6">
    <location>
        <begin position="344"/>
        <end position="367"/>
    </location>
</feature>
<evidence type="ECO:0000313" key="9">
    <source>
        <dbReference type="EMBL" id="MEX6686517.1"/>
    </source>
</evidence>
<evidence type="ECO:0000259" key="7">
    <source>
        <dbReference type="Pfam" id="PF02687"/>
    </source>
</evidence>
<evidence type="ECO:0000256" key="2">
    <source>
        <dbReference type="ARBA" id="ARBA00022475"/>
    </source>
</evidence>
<feature type="transmembrane region" description="Helical" evidence="6">
    <location>
        <begin position="387"/>
        <end position="409"/>
    </location>
</feature>
<evidence type="ECO:0000256" key="4">
    <source>
        <dbReference type="ARBA" id="ARBA00022989"/>
    </source>
</evidence>
<feature type="domain" description="MacB-like periplasmic core" evidence="8">
    <location>
        <begin position="441"/>
        <end position="637"/>
    </location>
</feature>
<comment type="subcellular location">
    <subcellularLocation>
        <location evidence="1">Cell membrane</location>
        <topology evidence="1">Multi-pass membrane protein</topology>
    </subcellularLocation>
</comment>
<dbReference type="RefSeq" id="WP_369327913.1">
    <property type="nucleotide sequence ID" value="NZ_JAULBC010000001.1"/>
</dbReference>
<evidence type="ECO:0000259" key="8">
    <source>
        <dbReference type="Pfam" id="PF12704"/>
    </source>
</evidence>
<dbReference type="InterPro" id="IPR025857">
    <property type="entry name" value="MacB_PCD"/>
</dbReference>